<sequence>MQPQILLAVADEERRLIYETFIKNERVICHTVSSLRDVANQAARQPYNAIFLDMPLMVKASRYEKSLVEDALHAMPNARLNIAAKTQKIRMLISWDDQDGAHTPEEHLRYCCEQLPKVAPICNRVPLNLNAVLSCSPDMTDAERTVCIDFSVGGCFLFCVNDEIALQSTVWIRLVALSDPTPIASTICWKREWGMTSEIPGVGVRFDVMTPQQQAEILSLCRGKLKK</sequence>
<dbReference type="SUPFAM" id="SSF141371">
    <property type="entry name" value="PilZ domain-like"/>
    <property type="match status" value="1"/>
</dbReference>
<proteinExistence type="predicted"/>
<evidence type="ECO:0000259" key="1">
    <source>
        <dbReference type="Pfam" id="PF07238"/>
    </source>
</evidence>
<dbReference type="AlphaFoldDB" id="A0A7J4ZPH7"/>
<dbReference type="EMBL" id="VZQZ01000007">
    <property type="protein sequence ID" value="KAB0664755.1"/>
    <property type="molecule type" value="Genomic_DNA"/>
</dbReference>
<comment type="caution">
    <text evidence="2">The sequence shown here is derived from an EMBL/GenBank/DDBJ whole genome shotgun (WGS) entry which is preliminary data.</text>
</comment>
<gene>
    <name evidence="2" type="ORF">F6V25_11875</name>
</gene>
<feature type="domain" description="PilZ" evidence="1">
    <location>
        <begin position="124"/>
        <end position="222"/>
    </location>
</feature>
<dbReference type="GO" id="GO:0035438">
    <property type="term" value="F:cyclic-di-GMP binding"/>
    <property type="evidence" value="ECO:0007669"/>
    <property type="project" value="InterPro"/>
</dbReference>
<dbReference type="Proteomes" id="UP000420562">
    <property type="component" value="Unassembled WGS sequence"/>
</dbReference>
<accession>A0A7J4ZPH7</accession>
<evidence type="ECO:0000313" key="2">
    <source>
        <dbReference type="EMBL" id="KAB0664755.1"/>
    </source>
</evidence>
<dbReference type="RefSeq" id="WP_151128774.1">
    <property type="nucleotide sequence ID" value="NZ_VZQZ01000007.1"/>
</dbReference>
<keyword evidence="3" id="KW-1185">Reference proteome</keyword>
<protein>
    <submittedName>
        <fullName evidence="2">PilZ domain-containing protein</fullName>
    </submittedName>
</protein>
<reference evidence="2 3" key="1">
    <citation type="submission" date="2019-09" db="EMBL/GenBank/DDBJ databases">
        <title>Geobacter sp. Red96, a novel strain isolated from paddy soil.</title>
        <authorList>
            <person name="Xu Z."/>
            <person name="Masuda Y."/>
            <person name="Itoh H."/>
            <person name="Senoo K."/>
        </authorList>
    </citation>
    <scope>NUCLEOTIDE SEQUENCE [LARGE SCALE GENOMIC DNA]</scope>
    <source>
        <strain evidence="2 3">Red96</strain>
    </source>
</reference>
<dbReference type="InterPro" id="IPR009875">
    <property type="entry name" value="PilZ_domain"/>
</dbReference>
<evidence type="ECO:0000313" key="3">
    <source>
        <dbReference type="Proteomes" id="UP000420562"/>
    </source>
</evidence>
<dbReference type="Pfam" id="PF07238">
    <property type="entry name" value="PilZ"/>
    <property type="match status" value="1"/>
</dbReference>
<organism evidence="2 3">
    <name type="scientific">Oryzomonas japonica</name>
    <dbReference type="NCBI Taxonomy" id="2603858"/>
    <lineage>
        <taxon>Bacteria</taxon>
        <taxon>Pseudomonadati</taxon>
        <taxon>Thermodesulfobacteriota</taxon>
        <taxon>Desulfuromonadia</taxon>
        <taxon>Geobacterales</taxon>
        <taxon>Geobacteraceae</taxon>
        <taxon>Oryzomonas</taxon>
    </lineage>
</organism>
<name>A0A7J4ZPH7_9BACT</name>